<gene>
    <name evidence="2" type="ORF">I2501_05575</name>
</gene>
<dbReference type="EMBL" id="JADPRT010000002">
    <property type="protein sequence ID" value="MBF9067508.1"/>
    <property type="molecule type" value="Genomic_DNA"/>
</dbReference>
<dbReference type="PANTHER" id="PTHR11695">
    <property type="entry name" value="ALCOHOL DEHYDROGENASE RELATED"/>
    <property type="match status" value="1"/>
</dbReference>
<reference evidence="2" key="1">
    <citation type="submission" date="2020-11" db="EMBL/GenBank/DDBJ databases">
        <title>Isolation and identification of active actinomycetes.</title>
        <authorList>
            <person name="Yu B."/>
        </authorList>
    </citation>
    <scope>NUCLEOTIDE SEQUENCE</scope>
    <source>
        <strain evidence="2">NEAU-YB345</strain>
    </source>
</reference>
<dbReference type="SUPFAM" id="SSF50129">
    <property type="entry name" value="GroES-like"/>
    <property type="match status" value="1"/>
</dbReference>
<dbReference type="InterPro" id="IPR020843">
    <property type="entry name" value="ER"/>
</dbReference>
<protein>
    <submittedName>
        <fullName evidence="2">Zinc-binding dehydrogenase</fullName>
    </submittedName>
</protein>
<dbReference type="Pfam" id="PF08240">
    <property type="entry name" value="ADH_N"/>
    <property type="match status" value="1"/>
</dbReference>
<dbReference type="AlphaFoldDB" id="A0A931B3Z5"/>
<dbReference type="Gene3D" id="3.40.50.720">
    <property type="entry name" value="NAD(P)-binding Rossmann-like Domain"/>
    <property type="match status" value="1"/>
</dbReference>
<dbReference type="SUPFAM" id="SSF51735">
    <property type="entry name" value="NAD(P)-binding Rossmann-fold domains"/>
    <property type="match status" value="1"/>
</dbReference>
<dbReference type="Pfam" id="PF13602">
    <property type="entry name" value="ADH_zinc_N_2"/>
    <property type="match status" value="1"/>
</dbReference>
<dbReference type="SMART" id="SM00829">
    <property type="entry name" value="PKS_ER"/>
    <property type="match status" value="1"/>
</dbReference>
<dbReference type="RefSeq" id="WP_196192682.1">
    <property type="nucleotide sequence ID" value="NZ_JADPRT010000002.1"/>
</dbReference>
<dbReference type="InterPro" id="IPR050700">
    <property type="entry name" value="YIM1/Zinc_Alcohol_DH_Fams"/>
</dbReference>
<dbReference type="InterPro" id="IPR011032">
    <property type="entry name" value="GroES-like_sf"/>
</dbReference>
<keyword evidence="3" id="KW-1185">Reference proteome</keyword>
<dbReference type="Gene3D" id="3.90.180.10">
    <property type="entry name" value="Medium-chain alcohol dehydrogenases, catalytic domain"/>
    <property type="match status" value="1"/>
</dbReference>
<sequence>MKAVGITRTGGPEVLGLLDLPEPSTVGSDADGLVIEVAAAAVNPVDLATRSGLIPTALPAVLGWDLAGTVVHAPQGSGFGTGDRVMAMTAQLGTGVGSMAEFVRFDAAHVARVPDALSLTAAAALPLAGVTAVQALRRTPARSGRRVLLVGAQGSVGAQLALRLLDEPDTRTDLLVRPGDGEVWRELRAARPGGGAVLTDTVRVEGKAYDIVVDTAGAPDLIEAVCPGGVFLSLTPFSAPDPARRPDVEFTLVGVQLNGDDLAEVADRAARDVGLRPRTTVLPFADAAEAHRRLEAGGFRGKFVLVP</sequence>
<dbReference type="Proteomes" id="UP000657385">
    <property type="component" value="Unassembled WGS sequence"/>
</dbReference>
<comment type="caution">
    <text evidence="2">The sequence shown here is derived from an EMBL/GenBank/DDBJ whole genome shotgun (WGS) entry which is preliminary data.</text>
</comment>
<accession>A0A931B3Z5</accession>
<evidence type="ECO:0000313" key="3">
    <source>
        <dbReference type="Proteomes" id="UP000657385"/>
    </source>
</evidence>
<dbReference type="PANTHER" id="PTHR11695:SF648">
    <property type="entry name" value="ZINC-BINDING OXIDOREDUCTASE"/>
    <property type="match status" value="1"/>
</dbReference>
<evidence type="ECO:0000313" key="2">
    <source>
        <dbReference type="EMBL" id="MBF9067508.1"/>
    </source>
</evidence>
<name>A0A931B3Z5_9ACTN</name>
<dbReference type="GO" id="GO:0016491">
    <property type="term" value="F:oxidoreductase activity"/>
    <property type="evidence" value="ECO:0007669"/>
    <property type="project" value="InterPro"/>
</dbReference>
<proteinExistence type="predicted"/>
<evidence type="ECO:0000259" key="1">
    <source>
        <dbReference type="SMART" id="SM00829"/>
    </source>
</evidence>
<dbReference type="InterPro" id="IPR013154">
    <property type="entry name" value="ADH-like_N"/>
</dbReference>
<dbReference type="InterPro" id="IPR036291">
    <property type="entry name" value="NAD(P)-bd_dom_sf"/>
</dbReference>
<organism evidence="2 3">
    <name type="scientific">Streptacidiphilus fuscans</name>
    <dbReference type="NCBI Taxonomy" id="2789292"/>
    <lineage>
        <taxon>Bacteria</taxon>
        <taxon>Bacillati</taxon>
        <taxon>Actinomycetota</taxon>
        <taxon>Actinomycetes</taxon>
        <taxon>Kitasatosporales</taxon>
        <taxon>Streptomycetaceae</taxon>
        <taxon>Streptacidiphilus</taxon>
    </lineage>
</organism>
<feature type="domain" description="Enoyl reductase (ER)" evidence="1">
    <location>
        <begin position="10"/>
        <end position="305"/>
    </location>
</feature>